<comment type="caution">
    <text evidence="1">The sequence shown here is derived from an EMBL/GenBank/DDBJ whole genome shotgun (WGS) entry which is preliminary data.</text>
</comment>
<reference evidence="1 2" key="1">
    <citation type="submission" date="2020-10" db="EMBL/GenBank/DDBJ databases">
        <title>Plant Genome Project.</title>
        <authorList>
            <person name="Zhang R.-G."/>
        </authorList>
    </citation>
    <scope>NUCLEOTIDE SEQUENCE [LARGE SCALE GENOMIC DNA]</scope>
    <source>
        <strain evidence="1">FAFU-HL-1</strain>
        <tissue evidence="1">Leaf</tissue>
    </source>
</reference>
<evidence type="ECO:0000313" key="1">
    <source>
        <dbReference type="EMBL" id="KAF9676838.1"/>
    </source>
</evidence>
<dbReference type="Proteomes" id="UP000657918">
    <property type="component" value="Chromosome 8"/>
</dbReference>
<protein>
    <submittedName>
        <fullName evidence="1">Uncharacterized protein</fullName>
    </submittedName>
</protein>
<name>A0A835N0Y8_9ROSI</name>
<organism evidence="1 2">
    <name type="scientific">Salix dunnii</name>
    <dbReference type="NCBI Taxonomy" id="1413687"/>
    <lineage>
        <taxon>Eukaryota</taxon>
        <taxon>Viridiplantae</taxon>
        <taxon>Streptophyta</taxon>
        <taxon>Embryophyta</taxon>
        <taxon>Tracheophyta</taxon>
        <taxon>Spermatophyta</taxon>
        <taxon>Magnoliopsida</taxon>
        <taxon>eudicotyledons</taxon>
        <taxon>Gunneridae</taxon>
        <taxon>Pentapetalae</taxon>
        <taxon>rosids</taxon>
        <taxon>fabids</taxon>
        <taxon>Malpighiales</taxon>
        <taxon>Salicaceae</taxon>
        <taxon>Saliceae</taxon>
        <taxon>Salix</taxon>
    </lineage>
</organism>
<accession>A0A835N0Y8</accession>
<proteinExistence type="predicted"/>
<gene>
    <name evidence="1" type="ORF">SADUNF_Sadunf08G0044900</name>
</gene>
<sequence>MSPYVKFMNYLSFFVDFFSHLTTVRYRKTSYFAWISRAEAFCAWKMVSGQTTVGMVSTDDGYFIPLCLLIPSHISYFGLEVAANWKFMDILLQNLNDCPCPHVYDFSVYEESSLGSFSKLLKHPCLNCVCKATTFRHC</sequence>
<keyword evidence="2" id="KW-1185">Reference proteome</keyword>
<dbReference type="EMBL" id="JADGMS010000008">
    <property type="protein sequence ID" value="KAF9676838.1"/>
    <property type="molecule type" value="Genomic_DNA"/>
</dbReference>
<evidence type="ECO:0000313" key="2">
    <source>
        <dbReference type="Proteomes" id="UP000657918"/>
    </source>
</evidence>
<dbReference type="AlphaFoldDB" id="A0A835N0Y8"/>